<keyword evidence="3" id="KW-1185">Reference proteome</keyword>
<organism evidence="2 3">
    <name type="scientific">Phreatobacter stygius</name>
    <dbReference type="NCBI Taxonomy" id="1940610"/>
    <lineage>
        <taxon>Bacteria</taxon>
        <taxon>Pseudomonadati</taxon>
        <taxon>Pseudomonadota</taxon>
        <taxon>Alphaproteobacteria</taxon>
        <taxon>Hyphomicrobiales</taxon>
        <taxon>Phreatobacteraceae</taxon>
        <taxon>Phreatobacter</taxon>
    </lineage>
</organism>
<dbReference type="InterPro" id="IPR007863">
    <property type="entry name" value="Peptidase_M16_C"/>
</dbReference>
<accession>A0A4D7BAF8</accession>
<sequence length="483" mass="50991">MSATWIPTWLTAWTGRPTGGASFGRMALRALALVVVTLAARTGPAEARGFGITDAPTAQGIRLVHLPLAGETGQALAFFWRDRHALHSPETIGLLRLAPRLLVAGGAGPFDGGALEEEFKDLGASVALRRSTAFTLGELHGPAETIGQAARLLRLMMMEPRLPPRHLARIKREVISSARAQRETAEPLAADALVRLLAGDHPLVAASTMEPPSVVDAVSLADIEAWRKAVLARDNLVVVTAGPLDRAAVAALVDETFGGLPATAELRPALAFQPLRPLRTIAIERAVAQTVIVAGQATGWNATSEGPARDIAMTVLGRGGASRLWRAVRERLGASYGTEASIGPLTRGHYRLMMRSSVATGRTADALAAVRQEFERFLAEGVGPDEVEPVKTRIVTEFAEAMRRSNAAANRVRGMLLDGQGMDDLEAYADRVGRVSASDVNALIARHLSSRLVVIVVTPSAAGLGADCVVKSLAEVSSCPAAD</sequence>
<evidence type="ECO:0000313" key="3">
    <source>
        <dbReference type="Proteomes" id="UP000298781"/>
    </source>
</evidence>
<dbReference type="Proteomes" id="UP000298781">
    <property type="component" value="Chromosome"/>
</dbReference>
<protein>
    <submittedName>
        <fullName evidence="2">Insulinase family protein</fullName>
    </submittedName>
</protein>
<dbReference type="KEGG" id="pstg:E8M01_24560"/>
<dbReference type="AlphaFoldDB" id="A0A4D7BAF8"/>
<dbReference type="Gene3D" id="3.30.830.10">
    <property type="entry name" value="Metalloenzyme, LuxS/M16 peptidase-like"/>
    <property type="match status" value="2"/>
</dbReference>
<dbReference type="RefSeq" id="WP_136962565.1">
    <property type="nucleotide sequence ID" value="NZ_CP039690.1"/>
</dbReference>
<feature type="domain" description="Peptidase M16 C-terminal" evidence="1">
    <location>
        <begin position="218"/>
        <end position="392"/>
    </location>
</feature>
<dbReference type="PANTHER" id="PTHR11851:SF224">
    <property type="entry name" value="PROCESSING PROTEASE"/>
    <property type="match status" value="1"/>
</dbReference>
<dbReference type="SUPFAM" id="SSF63411">
    <property type="entry name" value="LuxS/MPP-like metallohydrolase"/>
    <property type="match status" value="2"/>
</dbReference>
<dbReference type="GO" id="GO:0046872">
    <property type="term" value="F:metal ion binding"/>
    <property type="evidence" value="ECO:0007669"/>
    <property type="project" value="InterPro"/>
</dbReference>
<dbReference type="Pfam" id="PF05193">
    <property type="entry name" value="Peptidase_M16_C"/>
    <property type="match status" value="1"/>
</dbReference>
<dbReference type="EMBL" id="CP039690">
    <property type="protein sequence ID" value="QCI67128.1"/>
    <property type="molecule type" value="Genomic_DNA"/>
</dbReference>
<name>A0A4D7BAF8_9HYPH</name>
<reference evidence="2 3" key="1">
    <citation type="submission" date="2019-04" db="EMBL/GenBank/DDBJ databases">
        <title>Phreatobacter aquaticus sp. nov.</title>
        <authorList>
            <person name="Choi A."/>
        </authorList>
    </citation>
    <scope>NUCLEOTIDE SEQUENCE [LARGE SCALE GENOMIC DNA]</scope>
    <source>
        <strain evidence="2 3">KCTC 52518</strain>
    </source>
</reference>
<evidence type="ECO:0000313" key="2">
    <source>
        <dbReference type="EMBL" id="QCI67128.1"/>
    </source>
</evidence>
<evidence type="ECO:0000259" key="1">
    <source>
        <dbReference type="Pfam" id="PF05193"/>
    </source>
</evidence>
<dbReference type="InterPro" id="IPR011249">
    <property type="entry name" value="Metalloenz_LuxS/M16"/>
</dbReference>
<proteinExistence type="predicted"/>
<dbReference type="OrthoDB" id="9811314at2"/>
<gene>
    <name evidence="2" type="ORF">E8M01_24560</name>
</gene>
<dbReference type="PANTHER" id="PTHR11851">
    <property type="entry name" value="METALLOPROTEASE"/>
    <property type="match status" value="1"/>
</dbReference>
<dbReference type="InterPro" id="IPR050361">
    <property type="entry name" value="MPP/UQCRC_Complex"/>
</dbReference>